<sequence length="594" mass="68795">MITAPQMKTLLTNISQSQVSYPVLGSVDKQGDSGGAKSFMAFENHQMFLDHVRDQYERDKKACNFYEIIFKDQKSCFYLDIDVKDLELNYDHRELSPELLIPNMKQKLQDVFSDLEQDITNENVLVLESSNEFKTSFHVVIRGAWITENAAVRNHIYCLFIEWLHEHKKEGELDVTSYLDASVYSSLQNFRTIYSTKWRPGDDQRYLMLYLCNAPDILYFVTFIEEQEGINNRIIGMEDLPEMKNLNLKQTVKLTKQKQKLDKALRNTNAINKQLIVEGIENFYQNEIVGQTHDKSIEFFVKCIPNGNKHADIIVKDSCSDDTEGLREGQPWFLWWGVGADIHRAIRQSQSAEHSEDLDGIGFNIFAEWSSNSSKSDSDEWMHHGDTDSEIFKEKSFVRKSENFRETGQDLETMHLYGRVLVQANFGCHQQHGAINGFKCTCLDQRTGHAVKERDQIREWKPFQTELLNRLKNGTRIIVFWCSKDKGVEFEKSIKEKAPEVRTKFYHADADSTLDKDLMDVNESWKDLDCVMYTSKVTVGVNFTIPEHFSAMFVYGFSLSACVRDIFQATMCSRSPIDLHFFIDNRPESQTPSP</sequence>
<dbReference type="Proteomes" id="UP000269721">
    <property type="component" value="Unassembled WGS sequence"/>
</dbReference>
<feature type="domain" description="Replication origin-binding protein" evidence="1">
    <location>
        <begin position="456"/>
        <end position="555"/>
    </location>
</feature>
<dbReference type="GO" id="GO:0006260">
    <property type="term" value="P:DNA replication"/>
    <property type="evidence" value="ECO:0007669"/>
    <property type="project" value="InterPro"/>
</dbReference>
<evidence type="ECO:0000313" key="3">
    <source>
        <dbReference type="Proteomes" id="UP000269721"/>
    </source>
</evidence>
<proteinExistence type="predicted"/>
<keyword evidence="3" id="KW-1185">Reference proteome</keyword>
<gene>
    <name evidence="2" type="ORF">BDK51DRAFT_47660</name>
</gene>
<dbReference type="InterPro" id="IPR003450">
    <property type="entry name" value="Replication_origin-bd"/>
</dbReference>
<dbReference type="AlphaFoldDB" id="A0A4V1IQ91"/>
<evidence type="ECO:0000313" key="2">
    <source>
        <dbReference type="EMBL" id="RKO85737.1"/>
    </source>
</evidence>
<dbReference type="Pfam" id="PF02399">
    <property type="entry name" value="Herpes_ori_bp"/>
    <property type="match status" value="1"/>
</dbReference>
<dbReference type="GO" id="GO:0003688">
    <property type="term" value="F:DNA replication origin binding"/>
    <property type="evidence" value="ECO:0007669"/>
    <property type="project" value="InterPro"/>
</dbReference>
<accession>A0A4V1IQ91</accession>
<dbReference type="GO" id="GO:0005524">
    <property type="term" value="F:ATP binding"/>
    <property type="evidence" value="ECO:0007669"/>
    <property type="project" value="InterPro"/>
</dbReference>
<evidence type="ECO:0000259" key="1">
    <source>
        <dbReference type="Pfam" id="PF02399"/>
    </source>
</evidence>
<reference evidence="3" key="1">
    <citation type="journal article" date="2018" name="Nat. Microbiol.">
        <title>Leveraging single-cell genomics to expand the fungal tree of life.</title>
        <authorList>
            <person name="Ahrendt S.R."/>
            <person name="Quandt C.A."/>
            <person name="Ciobanu D."/>
            <person name="Clum A."/>
            <person name="Salamov A."/>
            <person name="Andreopoulos B."/>
            <person name="Cheng J.F."/>
            <person name="Woyke T."/>
            <person name="Pelin A."/>
            <person name="Henrissat B."/>
            <person name="Reynolds N.K."/>
            <person name="Benny G.L."/>
            <person name="Smith M.E."/>
            <person name="James T.Y."/>
            <person name="Grigoriev I.V."/>
        </authorList>
    </citation>
    <scope>NUCLEOTIDE SEQUENCE [LARGE SCALE GENOMIC DNA]</scope>
</reference>
<organism evidence="2 3">
    <name type="scientific">Blyttiomyces helicus</name>
    <dbReference type="NCBI Taxonomy" id="388810"/>
    <lineage>
        <taxon>Eukaryota</taxon>
        <taxon>Fungi</taxon>
        <taxon>Fungi incertae sedis</taxon>
        <taxon>Chytridiomycota</taxon>
        <taxon>Chytridiomycota incertae sedis</taxon>
        <taxon>Chytridiomycetes</taxon>
        <taxon>Chytridiomycetes incertae sedis</taxon>
        <taxon>Blyttiomyces</taxon>
    </lineage>
</organism>
<dbReference type="EMBL" id="KZ998795">
    <property type="protein sequence ID" value="RKO85737.1"/>
    <property type="molecule type" value="Genomic_DNA"/>
</dbReference>
<name>A0A4V1IQ91_9FUNG</name>
<protein>
    <recommendedName>
        <fullName evidence="1">Replication origin-binding protein domain-containing protein</fullName>
    </recommendedName>
</protein>